<dbReference type="InterPro" id="IPR029063">
    <property type="entry name" value="SAM-dependent_MTases_sf"/>
</dbReference>
<dbReference type="Pfam" id="PF05050">
    <property type="entry name" value="Methyltransf_21"/>
    <property type="match status" value="1"/>
</dbReference>
<evidence type="ECO:0000259" key="1">
    <source>
        <dbReference type="Pfam" id="PF05050"/>
    </source>
</evidence>
<gene>
    <name evidence="2" type="ORF">CLV42_104247</name>
</gene>
<dbReference type="NCBIfam" id="TIGR01444">
    <property type="entry name" value="fkbM_fam"/>
    <property type="match status" value="1"/>
</dbReference>
<name>A0A2P8GDB6_9BACT</name>
<dbReference type="OrthoDB" id="9812600at2"/>
<proteinExistence type="predicted"/>
<dbReference type="RefSeq" id="WP_106602166.1">
    <property type="nucleotide sequence ID" value="NZ_PYGK01000004.1"/>
</dbReference>
<accession>A0A2P8GDB6</accession>
<dbReference type="GO" id="GO:0008171">
    <property type="term" value="F:O-methyltransferase activity"/>
    <property type="evidence" value="ECO:0007669"/>
    <property type="project" value="TreeGrafter"/>
</dbReference>
<dbReference type="SUPFAM" id="SSF53335">
    <property type="entry name" value="S-adenosyl-L-methionine-dependent methyltransferases"/>
    <property type="match status" value="1"/>
</dbReference>
<keyword evidence="2" id="KW-0808">Transferase</keyword>
<dbReference type="InterPro" id="IPR053188">
    <property type="entry name" value="FkbM_Methyltransferase"/>
</dbReference>
<keyword evidence="3" id="KW-1185">Reference proteome</keyword>
<organism evidence="2 3">
    <name type="scientific">Chitinophaga ginsengisoli</name>
    <dbReference type="NCBI Taxonomy" id="363837"/>
    <lineage>
        <taxon>Bacteria</taxon>
        <taxon>Pseudomonadati</taxon>
        <taxon>Bacteroidota</taxon>
        <taxon>Chitinophagia</taxon>
        <taxon>Chitinophagales</taxon>
        <taxon>Chitinophagaceae</taxon>
        <taxon>Chitinophaga</taxon>
    </lineage>
</organism>
<sequence>MNLIFKLAEAAKVFSQSGRGLTSLLKKGVSIASTQLLHNCKRYIPEVNTILDVGANRGQFALSAMHFYPNAGIHSFEPIPAVYSALKQNTRNVPGIHTYNFALGSTTGTLDFYANHYSHASSALHVSSLQQQLLPQTAAADQISVPVKCMDELLPEIAVKHPVLLKLDVQGFEKEVLKGAVHCLEQIDYLLFETSFVQMYDGEPLFDEMHNYVKELGFEFIAPVGFLQTDELQILQMDLLYKRKK</sequence>
<evidence type="ECO:0000313" key="3">
    <source>
        <dbReference type="Proteomes" id="UP000240978"/>
    </source>
</evidence>
<feature type="domain" description="Methyltransferase FkbM" evidence="1">
    <location>
        <begin position="52"/>
        <end position="220"/>
    </location>
</feature>
<dbReference type="EMBL" id="PYGK01000004">
    <property type="protein sequence ID" value="PSL31946.1"/>
    <property type="molecule type" value="Genomic_DNA"/>
</dbReference>
<dbReference type="Gene3D" id="3.40.50.150">
    <property type="entry name" value="Vaccinia Virus protein VP39"/>
    <property type="match status" value="1"/>
</dbReference>
<dbReference type="InterPro" id="IPR006342">
    <property type="entry name" value="FkbM_mtfrase"/>
</dbReference>
<reference evidence="2 3" key="1">
    <citation type="submission" date="2018-03" db="EMBL/GenBank/DDBJ databases">
        <title>Genomic Encyclopedia of Archaeal and Bacterial Type Strains, Phase II (KMG-II): from individual species to whole genera.</title>
        <authorList>
            <person name="Goeker M."/>
        </authorList>
    </citation>
    <scope>NUCLEOTIDE SEQUENCE [LARGE SCALE GENOMIC DNA]</scope>
    <source>
        <strain evidence="2 3">DSM 18107</strain>
    </source>
</reference>
<dbReference type="Proteomes" id="UP000240978">
    <property type="component" value="Unassembled WGS sequence"/>
</dbReference>
<keyword evidence="2" id="KW-0489">Methyltransferase</keyword>
<dbReference type="PANTHER" id="PTHR36973:SF4">
    <property type="entry name" value="NODULATION PROTEIN"/>
    <property type="match status" value="1"/>
</dbReference>
<comment type="caution">
    <text evidence="2">The sequence shown here is derived from an EMBL/GenBank/DDBJ whole genome shotgun (WGS) entry which is preliminary data.</text>
</comment>
<dbReference type="GO" id="GO:0032259">
    <property type="term" value="P:methylation"/>
    <property type="evidence" value="ECO:0007669"/>
    <property type="project" value="UniProtKB-KW"/>
</dbReference>
<evidence type="ECO:0000313" key="2">
    <source>
        <dbReference type="EMBL" id="PSL31946.1"/>
    </source>
</evidence>
<dbReference type="PANTHER" id="PTHR36973">
    <property type="entry name" value="SLL1456 PROTEIN-RELATED"/>
    <property type="match status" value="1"/>
</dbReference>
<dbReference type="AlphaFoldDB" id="A0A2P8GDB6"/>
<protein>
    <submittedName>
        <fullName evidence="2">FkbM family methyltransferase</fullName>
    </submittedName>
</protein>